<reference evidence="1 2" key="1">
    <citation type="submission" date="2021-06" db="EMBL/GenBank/DDBJ databases">
        <authorList>
            <person name="Criscuolo A."/>
        </authorList>
    </citation>
    <scope>NUCLEOTIDE SEQUENCE [LARGE SCALE GENOMIC DNA]</scope>
    <source>
        <strain evidence="2">CIP 111802</strain>
    </source>
</reference>
<proteinExistence type="predicted"/>
<keyword evidence="2" id="KW-1185">Reference proteome</keyword>
<evidence type="ECO:0000313" key="2">
    <source>
        <dbReference type="Proteomes" id="UP000730618"/>
    </source>
</evidence>
<organism evidence="1 2">
    <name type="scientific">Paenibacillus allorhizosphaerae</name>
    <dbReference type="NCBI Taxonomy" id="2849866"/>
    <lineage>
        <taxon>Bacteria</taxon>
        <taxon>Bacillati</taxon>
        <taxon>Bacillota</taxon>
        <taxon>Bacilli</taxon>
        <taxon>Bacillales</taxon>
        <taxon>Paenibacillaceae</taxon>
        <taxon>Paenibacillus</taxon>
    </lineage>
</organism>
<dbReference type="Proteomes" id="UP000730618">
    <property type="component" value="Unassembled WGS sequence"/>
</dbReference>
<protein>
    <submittedName>
        <fullName evidence="1">Uncharacterized protein</fullName>
    </submittedName>
</protein>
<gene>
    <name evidence="1" type="ORF">PAECIP111802_07091</name>
</gene>
<name>A0ABM8VU33_9BACL</name>
<dbReference type="EMBL" id="CAJVCE010000044">
    <property type="protein sequence ID" value="CAG7658601.1"/>
    <property type="molecule type" value="Genomic_DNA"/>
</dbReference>
<evidence type="ECO:0000313" key="1">
    <source>
        <dbReference type="EMBL" id="CAG7658601.1"/>
    </source>
</evidence>
<sequence>MHDGYIQVREHFAEYVIDQPVAPMFHRPMSAYVNRMLLLNFSLVRMIEPQLSPKTVVIAGMRIFRATSYSGFKSVRSANGER</sequence>
<accession>A0ABM8VU33</accession>
<comment type="caution">
    <text evidence="1">The sequence shown here is derived from an EMBL/GenBank/DDBJ whole genome shotgun (WGS) entry which is preliminary data.</text>
</comment>